<dbReference type="GO" id="GO:0004571">
    <property type="term" value="F:mannosyl-oligosaccharide 1,2-alpha-mannosidase activity"/>
    <property type="evidence" value="ECO:0007669"/>
    <property type="project" value="InterPro"/>
</dbReference>
<dbReference type="GO" id="GO:0005975">
    <property type="term" value="P:carbohydrate metabolic process"/>
    <property type="evidence" value="ECO:0007669"/>
    <property type="project" value="InterPro"/>
</dbReference>
<evidence type="ECO:0000256" key="10">
    <source>
        <dbReference type="SAM" id="Phobius"/>
    </source>
</evidence>
<reference evidence="11" key="1">
    <citation type="journal article" date="2023" name="Mol. Phylogenet. Evol.">
        <title>Genome-scale phylogeny and comparative genomics of the fungal order Sordariales.</title>
        <authorList>
            <person name="Hensen N."/>
            <person name="Bonometti L."/>
            <person name="Westerberg I."/>
            <person name="Brannstrom I.O."/>
            <person name="Guillou S."/>
            <person name="Cros-Aarteil S."/>
            <person name="Calhoun S."/>
            <person name="Haridas S."/>
            <person name="Kuo A."/>
            <person name="Mondo S."/>
            <person name="Pangilinan J."/>
            <person name="Riley R."/>
            <person name="LaButti K."/>
            <person name="Andreopoulos B."/>
            <person name="Lipzen A."/>
            <person name="Chen C."/>
            <person name="Yan M."/>
            <person name="Daum C."/>
            <person name="Ng V."/>
            <person name="Clum A."/>
            <person name="Steindorff A."/>
            <person name="Ohm R.A."/>
            <person name="Martin F."/>
            <person name="Silar P."/>
            <person name="Natvig D.O."/>
            <person name="Lalanne C."/>
            <person name="Gautier V."/>
            <person name="Ament-Velasquez S.L."/>
            <person name="Kruys A."/>
            <person name="Hutchinson M.I."/>
            <person name="Powell A.J."/>
            <person name="Barry K."/>
            <person name="Miller A.N."/>
            <person name="Grigoriev I.V."/>
            <person name="Debuchy R."/>
            <person name="Gladieux P."/>
            <person name="Hiltunen Thoren M."/>
            <person name="Johannesson H."/>
        </authorList>
    </citation>
    <scope>NUCLEOTIDE SEQUENCE</scope>
    <source>
        <strain evidence="11">CBS 118394</strain>
    </source>
</reference>
<dbReference type="Proteomes" id="UP001283341">
    <property type="component" value="Unassembled WGS sequence"/>
</dbReference>
<proteinExistence type="inferred from homology"/>
<keyword evidence="7" id="KW-0479">Metal-binding</keyword>
<feature type="active site" evidence="6">
    <location>
        <position position="489"/>
    </location>
</feature>
<keyword evidence="4 9" id="KW-0378">Hydrolase</keyword>
<keyword evidence="10" id="KW-0472">Membrane</keyword>
<feature type="active site" description="Proton donor" evidence="6">
    <location>
        <position position="183"/>
    </location>
</feature>
<evidence type="ECO:0000256" key="2">
    <source>
        <dbReference type="ARBA" id="ARBA00004922"/>
    </source>
</evidence>
<dbReference type="GO" id="GO:0016020">
    <property type="term" value="C:membrane"/>
    <property type="evidence" value="ECO:0007669"/>
    <property type="project" value="InterPro"/>
</dbReference>
<organism evidence="11 12">
    <name type="scientific">Apodospora peruviana</name>
    <dbReference type="NCBI Taxonomy" id="516989"/>
    <lineage>
        <taxon>Eukaryota</taxon>
        <taxon>Fungi</taxon>
        <taxon>Dikarya</taxon>
        <taxon>Ascomycota</taxon>
        <taxon>Pezizomycotina</taxon>
        <taxon>Sordariomycetes</taxon>
        <taxon>Sordariomycetidae</taxon>
        <taxon>Sordariales</taxon>
        <taxon>Lasiosphaeriaceae</taxon>
        <taxon>Apodospora</taxon>
    </lineage>
</organism>
<keyword evidence="12" id="KW-1185">Reference proteome</keyword>
<feature type="active site" evidence="6">
    <location>
        <position position="318"/>
    </location>
</feature>
<dbReference type="InterPro" id="IPR050749">
    <property type="entry name" value="Glycosyl_Hydrolase_47"/>
</dbReference>
<dbReference type="GO" id="GO:0036503">
    <property type="term" value="P:ERAD pathway"/>
    <property type="evidence" value="ECO:0007669"/>
    <property type="project" value="UniProtKB-ARBA"/>
</dbReference>
<dbReference type="GO" id="GO:0005509">
    <property type="term" value="F:calcium ion binding"/>
    <property type="evidence" value="ECO:0007669"/>
    <property type="project" value="InterPro"/>
</dbReference>
<name>A0AAE0IS31_9PEZI</name>
<dbReference type="GO" id="GO:0005783">
    <property type="term" value="C:endoplasmic reticulum"/>
    <property type="evidence" value="ECO:0007669"/>
    <property type="project" value="TreeGrafter"/>
</dbReference>
<dbReference type="AlphaFoldDB" id="A0AAE0IS31"/>
<dbReference type="SUPFAM" id="SSF48225">
    <property type="entry name" value="Seven-hairpin glycosidases"/>
    <property type="match status" value="1"/>
</dbReference>
<feature type="transmembrane region" description="Helical" evidence="10">
    <location>
        <begin position="12"/>
        <end position="31"/>
    </location>
</feature>
<dbReference type="InterPro" id="IPR012341">
    <property type="entry name" value="6hp_glycosidase-like_sf"/>
</dbReference>
<evidence type="ECO:0000256" key="7">
    <source>
        <dbReference type="PIRSR" id="PIRSR601382-2"/>
    </source>
</evidence>
<comment type="caution">
    <text evidence="11">The sequence shown here is derived from an EMBL/GenBank/DDBJ whole genome shotgun (WGS) entry which is preliminary data.</text>
</comment>
<dbReference type="EC" id="3.2.1.-" evidence="9"/>
<dbReference type="PANTHER" id="PTHR11742:SF89">
    <property type="entry name" value="ALPHA-1,2-MANNOSIDASE"/>
    <property type="match status" value="1"/>
</dbReference>
<comment type="pathway">
    <text evidence="2">Protein modification; protein glycosylation.</text>
</comment>
<evidence type="ECO:0000256" key="3">
    <source>
        <dbReference type="ARBA" id="ARBA00007658"/>
    </source>
</evidence>
<keyword evidence="10" id="KW-0812">Transmembrane</keyword>
<keyword evidence="7" id="KW-0106">Calcium</keyword>
<evidence type="ECO:0000313" key="11">
    <source>
        <dbReference type="EMBL" id="KAK3330119.1"/>
    </source>
</evidence>
<feature type="disulfide bond" evidence="8">
    <location>
        <begin position="393"/>
        <end position="422"/>
    </location>
</feature>
<feature type="active site" description="Proton donor" evidence="6">
    <location>
        <position position="436"/>
    </location>
</feature>
<accession>A0AAE0IS31</accession>
<evidence type="ECO:0000256" key="1">
    <source>
        <dbReference type="ARBA" id="ARBA00001913"/>
    </source>
</evidence>
<sequence>MAIITAQRRFQRLALLAMFCLAGTYLLLYRLPDRPLMESWRTSTYVPSSFDWAHRPQKHPIPESSITDLPKGSPRQLPRIQHGFSKEELTEAHNRTQRERRDAILETTKRAWGAYREHAWGRDELNPQTMNGADTFGGWGATLVDSLDTLWIMGMKKEFAEAARFVGTIDWDSSTLTEISLFETTIRYLGGLLSAYDLSGEKLLMGKALELGDMLYAAFDTPNHLPPNAFHMRKAREGLLFANTRESIAVIGSLSLEFTRLSQITGDAKYYSATEAIKQGMERTQDSTKLPGMWPTYIDVRNGFLTSDSSFTLGASADSAYEYLSKMYELLGGLDRTYETMHTKAMDTIKNRLLLRPMLPDTDAPDILFPGTVFANGAGGIIDLVPEVQHLGCFAGGMFALGGKLFGSDEDVQVGEQLARGCAWAYESFPSGIMPEIAEIIPCGSESNPDYISPCEWNETRWEREGDRRGRFPKPWRALRDRHYFLRPEAIESIFILYRITGKKDLLDVAWRMFQSIQEATKTAFANSAIVDVLAEAGQTDKVNSMESFWIAETLKYFYLIFSEPELISLDEYVFNTEAHPFRLPNLGK</sequence>
<dbReference type="Gene3D" id="1.50.10.10">
    <property type="match status" value="1"/>
</dbReference>
<dbReference type="EMBL" id="JAUEDM010000001">
    <property type="protein sequence ID" value="KAK3330119.1"/>
    <property type="molecule type" value="Genomic_DNA"/>
</dbReference>
<evidence type="ECO:0000256" key="8">
    <source>
        <dbReference type="PIRSR" id="PIRSR601382-3"/>
    </source>
</evidence>
<evidence type="ECO:0000256" key="6">
    <source>
        <dbReference type="PIRSR" id="PIRSR601382-1"/>
    </source>
</evidence>
<dbReference type="PANTHER" id="PTHR11742">
    <property type="entry name" value="MANNOSYL-OLIGOSACCHARIDE ALPHA-1,2-MANNOSIDASE-RELATED"/>
    <property type="match status" value="1"/>
</dbReference>
<protein>
    <recommendedName>
        <fullName evidence="9">alpha-1,2-Mannosidase</fullName>
        <ecNumber evidence="9">3.2.1.-</ecNumber>
    </recommendedName>
</protein>
<reference evidence="11" key="2">
    <citation type="submission" date="2023-06" db="EMBL/GenBank/DDBJ databases">
        <authorList>
            <consortium name="Lawrence Berkeley National Laboratory"/>
            <person name="Haridas S."/>
            <person name="Hensen N."/>
            <person name="Bonometti L."/>
            <person name="Westerberg I."/>
            <person name="Brannstrom I.O."/>
            <person name="Guillou S."/>
            <person name="Cros-Aarteil S."/>
            <person name="Calhoun S."/>
            <person name="Kuo A."/>
            <person name="Mondo S."/>
            <person name="Pangilinan J."/>
            <person name="Riley R."/>
            <person name="Labutti K."/>
            <person name="Andreopoulos B."/>
            <person name="Lipzen A."/>
            <person name="Chen C."/>
            <person name="Yanf M."/>
            <person name="Daum C."/>
            <person name="Ng V."/>
            <person name="Clum A."/>
            <person name="Steindorff A."/>
            <person name="Ohm R."/>
            <person name="Martin F."/>
            <person name="Silar P."/>
            <person name="Natvig D."/>
            <person name="Lalanne C."/>
            <person name="Gautier V."/>
            <person name="Ament-Velasquez S.L."/>
            <person name="Kruys A."/>
            <person name="Hutchinson M.I."/>
            <person name="Powell A.J."/>
            <person name="Barry K."/>
            <person name="Miller A.N."/>
            <person name="Grigoriev I.V."/>
            <person name="Debuchy R."/>
            <person name="Gladieux P."/>
            <person name="Thoren M.H."/>
            <person name="Johannesson H."/>
        </authorList>
    </citation>
    <scope>NUCLEOTIDE SEQUENCE</scope>
    <source>
        <strain evidence="11">CBS 118394</strain>
    </source>
</reference>
<comment type="similarity">
    <text evidence="3 9">Belongs to the glycosyl hydrolase 47 family.</text>
</comment>
<dbReference type="Pfam" id="PF01532">
    <property type="entry name" value="Glyco_hydro_47"/>
    <property type="match status" value="1"/>
</dbReference>
<keyword evidence="5 8" id="KW-1015">Disulfide bond</keyword>
<keyword evidence="10" id="KW-1133">Transmembrane helix</keyword>
<evidence type="ECO:0000256" key="4">
    <source>
        <dbReference type="ARBA" id="ARBA00022801"/>
    </source>
</evidence>
<evidence type="ECO:0000256" key="9">
    <source>
        <dbReference type="RuleBase" id="RU361193"/>
    </source>
</evidence>
<dbReference type="InterPro" id="IPR036026">
    <property type="entry name" value="Seven-hairpin_glycosidases"/>
</dbReference>
<dbReference type="FunFam" id="1.50.10.10:FF:000037">
    <property type="entry name" value="alpha-1,2-Mannosidase"/>
    <property type="match status" value="1"/>
</dbReference>
<comment type="cofactor">
    <cofactor evidence="1 7">
        <name>Ca(2+)</name>
        <dbReference type="ChEBI" id="CHEBI:29108"/>
    </cofactor>
</comment>
<evidence type="ECO:0000256" key="5">
    <source>
        <dbReference type="ARBA" id="ARBA00023157"/>
    </source>
</evidence>
<dbReference type="PRINTS" id="PR00747">
    <property type="entry name" value="GLYHDRLASE47"/>
</dbReference>
<dbReference type="InterPro" id="IPR001382">
    <property type="entry name" value="Glyco_hydro_47"/>
</dbReference>
<gene>
    <name evidence="11" type="ORF">B0H66DRAFT_572307</name>
</gene>
<feature type="binding site" evidence="7">
    <location>
        <position position="577"/>
    </location>
    <ligand>
        <name>Ca(2+)</name>
        <dbReference type="ChEBI" id="CHEBI:29108"/>
    </ligand>
</feature>
<evidence type="ECO:0000313" key="12">
    <source>
        <dbReference type="Proteomes" id="UP001283341"/>
    </source>
</evidence>
<keyword evidence="9" id="KW-0326">Glycosidase</keyword>